<evidence type="ECO:0000313" key="6">
    <source>
        <dbReference type="Proteomes" id="UP000886520"/>
    </source>
</evidence>
<dbReference type="AlphaFoldDB" id="A0A9D4V3U9"/>
<keyword evidence="1" id="KW-0677">Repeat</keyword>
<evidence type="ECO:0000256" key="1">
    <source>
        <dbReference type="ARBA" id="ARBA00022737"/>
    </source>
</evidence>
<dbReference type="Pfam" id="PF00806">
    <property type="entry name" value="PUF"/>
    <property type="match status" value="4"/>
</dbReference>
<dbReference type="InterPro" id="IPR033133">
    <property type="entry name" value="PUM-HD"/>
</dbReference>
<keyword evidence="6" id="KW-1185">Reference proteome</keyword>
<dbReference type="PROSITE" id="PS50303">
    <property type="entry name" value="PUM_HD"/>
    <property type="match status" value="1"/>
</dbReference>
<dbReference type="GO" id="GO:0005737">
    <property type="term" value="C:cytoplasm"/>
    <property type="evidence" value="ECO:0007669"/>
    <property type="project" value="TreeGrafter"/>
</dbReference>
<comment type="caution">
    <text evidence="5">The sequence shown here is derived from an EMBL/GenBank/DDBJ whole genome shotgun (WGS) entry which is preliminary data.</text>
</comment>
<dbReference type="PANTHER" id="PTHR12537:SF13">
    <property type="entry name" value="PUMILIO HOMOLOGY DOMAIN FAMILY MEMBER 4"/>
    <property type="match status" value="1"/>
</dbReference>
<organism evidence="5 6">
    <name type="scientific">Adiantum capillus-veneris</name>
    <name type="common">Maidenhair fern</name>
    <dbReference type="NCBI Taxonomy" id="13818"/>
    <lineage>
        <taxon>Eukaryota</taxon>
        <taxon>Viridiplantae</taxon>
        <taxon>Streptophyta</taxon>
        <taxon>Embryophyta</taxon>
        <taxon>Tracheophyta</taxon>
        <taxon>Polypodiopsida</taxon>
        <taxon>Polypodiidae</taxon>
        <taxon>Polypodiales</taxon>
        <taxon>Pteridineae</taxon>
        <taxon>Pteridaceae</taxon>
        <taxon>Vittarioideae</taxon>
        <taxon>Adiantum</taxon>
    </lineage>
</organism>
<dbReference type="Proteomes" id="UP000886520">
    <property type="component" value="Chromosome 6"/>
</dbReference>
<dbReference type="InterPro" id="IPR016024">
    <property type="entry name" value="ARM-type_fold"/>
</dbReference>
<dbReference type="SMART" id="SM00025">
    <property type="entry name" value="Pumilio"/>
    <property type="match status" value="3"/>
</dbReference>
<dbReference type="InterPro" id="IPR011989">
    <property type="entry name" value="ARM-like"/>
</dbReference>
<dbReference type="PROSITE" id="PS50302">
    <property type="entry name" value="PUM"/>
    <property type="match status" value="3"/>
</dbReference>
<dbReference type="SUPFAM" id="SSF48371">
    <property type="entry name" value="ARM repeat"/>
    <property type="match status" value="1"/>
</dbReference>
<dbReference type="InterPro" id="IPR001313">
    <property type="entry name" value="Pumilio_RNA-bd_rpt"/>
</dbReference>
<gene>
    <name evidence="5" type="ORF">GOP47_0006148</name>
</gene>
<feature type="repeat" description="Pumilio" evidence="3">
    <location>
        <begin position="287"/>
        <end position="324"/>
    </location>
</feature>
<evidence type="ECO:0000256" key="2">
    <source>
        <dbReference type="ARBA" id="ARBA00022845"/>
    </source>
</evidence>
<evidence type="ECO:0000259" key="4">
    <source>
        <dbReference type="PROSITE" id="PS50303"/>
    </source>
</evidence>
<evidence type="ECO:0000313" key="5">
    <source>
        <dbReference type="EMBL" id="KAI5078477.1"/>
    </source>
</evidence>
<protein>
    <recommendedName>
        <fullName evidence="4">PUM-HD domain-containing protein</fullName>
    </recommendedName>
</protein>
<sequence length="411" mass="45798">MSSTWTASYFRGEKGVQKPPWSRLQLQKRVSMSRNRLTFPDDGRLDGPRRNAEDALGLVRAQHEYACHRSPCSPRVRKSNLLASFSATCPDSNFVVHHCAEFSLDTPRNASSTWVADASSFESGMKYSRPITQAVTDEHLRGVPKNGGYGQAYGRPVGLEHRGLPLSQCSGDKSMTNLKPMGLDSGIDDVHQVFGVRVMTNQPFMCQAPMSSSVQDECVPRIYVDGKDGWYQNSKVLAYLQPQQVHKLKLLQQRKFDEGSHEDVQKIIAEKLLEVCTDDQRSNLLQSITSKGELVNVSLNMHGTRAVQKLIETLKSHQHVAIVTASLRSGVVTLIKDLNGNHVIQCCLQHLSNEDNQFIFEAAAHNCVEIATHRHGCCVLQRCIDHSTGVARQNLIWEIASNYSTTCPKSL</sequence>
<dbReference type="PANTHER" id="PTHR12537">
    <property type="entry name" value="RNA BINDING PROTEIN PUMILIO-RELATED"/>
    <property type="match status" value="1"/>
</dbReference>
<dbReference type="GO" id="GO:0006417">
    <property type="term" value="P:regulation of translation"/>
    <property type="evidence" value="ECO:0007669"/>
    <property type="project" value="UniProtKB-KW"/>
</dbReference>
<dbReference type="OrthoDB" id="668540at2759"/>
<reference evidence="5" key="1">
    <citation type="submission" date="2021-01" db="EMBL/GenBank/DDBJ databases">
        <title>Adiantum capillus-veneris genome.</title>
        <authorList>
            <person name="Fang Y."/>
            <person name="Liao Q."/>
        </authorList>
    </citation>
    <scope>NUCLEOTIDE SEQUENCE</scope>
    <source>
        <strain evidence="5">H3</strain>
        <tissue evidence="5">Leaf</tissue>
    </source>
</reference>
<proteinExistence type="predicted"/>
<accession>A0A9D4V3U9</accession>
<keyword evidence="2" id="KW-0810">Translation regulation</keyword>
<feature type="repeat" description="Pumilio" evidence="3">
    <location>
        <begin position="362"/>
        <end position="397"/>
    </location>
</feature>
<feature type="domain" description="PUM-HD" evidence="4">
    <location>
        <begin position="191"/>
        <end position="411"/>
    </location>
</feature>
<dbReference type="EMBL" id="JABFUD020000006">
    <property type="protein sequence ID" value="KAI5078477.1"/>
    <property type="molecule type" value="Genomic_DNA"/>
</dbReference>
<name>A0A9D4V3U9_ADICA</name>
<dbReference type="Gene3D" id="1.25.10.10">
    <property type="entry name" value="Leucine-rich Repeat Variant"/>
    <property type="match status" value="1"/>
</dbReference>
<dbReference type="GO" id="GO:0003729">
    <property type="term" value="F:mRNA binding"/>
    <property type="evidence" value="ECO:0007669"/>
    <property type="project" value="TreeGrafter"/>
</dbReference>
<evidence type="ECO:0000256" key="3">
    <source>
        <dbReference type="PROSITE-ProRule" id="PRU00317"/>
    </source>
</evidence>
<feature type="repeat" description="Pumilio" evidence="3">
    <location>
        <begin position="326"/>
        <end position="361"/>
    </location>
</feature>